<dbReference type="Proteomes" id="UP001054837">
    <property type="component" value="Unassembled WGS sequence"/>
</dbReference>
<keyword evidence="2" id="KW-1185">Reference proteome</keyword>
<reference evidence="1 2" key="1">
    <citation type="submission" date="2021-06" db="EMBL/GenBank/DDBJ databases">
        <title>Caerostris darwini draft genome.</title>
        <authorList>
            <person name="Kono N."/>
            <person name="Arakawa K."/>
        </authorList>
    </citation>
    <scope>NUCLEOTIDE SEQUENCE [LARGE SCALE GENOMIC DNA]</scope>
</reference>
<sequence>MCLALLPYLDNLPNKTTTNRPAIVLRYTNPIELPGKRRLELEAVQRLVVDKVSSKEMHASNESFIFSSSHSRVKTRSPFATHNRLLCFNRLCFRKHFPESASNRVQQHFGKKR</sequence>
<evidence type="ECO:0000313" key="1">
    <source>
        <dbReference type="EMBL" id="GIY20952.1"/>
    </source>
</evidence>
<dbReference type="EMBL" id="BPLQ01006238">
    <property type="protein sequence ID" value="GIY20952.1"/>
    <property type="molecule type" value="Genomic_DNA"/>
</dbReference>
<comment type="caution">
    <text evidence="1">The sequence shown here is derived from an EMBL/GenBank/DDBJ whole genome shotgun (WGS) entry which is preliminary data.</text>
</comment>
<gene>
    <name evidence="1" type="ORF">CDAR_582461</name>
</gene>
<protein>
    <submittedName>
        <fullName evidence="1">Uncharacterized protein</fullName>
    </submittedName>
</protein>
<name>A0AAV4RLC8_9ARAC</name>
<proteinExistence type="predicted"/>
<dbReference type="AlphaFoldDB" id="A0AAV4RLC8"/>
<organism evidence="1 2">
    <name type="scientific">Caerostris darwini</name>
    <dbReference type="NCBI Taxonomy" id="1538125"/>
    <lineage>
        <taxon>Eukaryota</taxon>
        <taxon>Metazoa</taxon>
        <taxon>Ecdysozoa</taxon>
        <taxon>Arthropoda</taxon>
        <taxon>Chelicerata</taxon>
        <taxon>Arachnida</taxon>
        <taxon>Araneae</taxon>
        <taxon>Araneomorphae</taxon>
        <taxon>Entelegynae</taxon>
        <taxon>Araneoidea</taxon>
        <taxon>Araneidae</taxon>
        <taxon>Caerostris</taxon>
    </lineage>
</organism>
<accession>A0AAV4RLC8</accession>
<evidence type="ECO:0000313" key="2">
    <source>
        <dbReference type="Proteomes" id="UP001054837"/>
    </source>
</evidence>